<reference evidence="1" key="2">
    <citation type="submission" date="2021-10" db="EMBL/GenBank/DDBJ databases">
        <title>Phylogenomics reveals ancestral predisposition of the termite-cultivated fungus Termitomyces towards a domesticated lifestyle.</title>
        <authorList>
            <person name="Auxier B."/>
            <person name="Grum-Grzhimaylo A."/>
            <person name="Cardenas M.E."/>
            <person name="Lodge J.D."/>
            <person name="Laessoe T."/>
            <person name="Pedersen O."/>
            <person name="Smith M.E."/>
            <person name="Kuyper T.W."/>
            <person name="Franco-Molano E.A."/>
            <person name="Baroni T.J."/>
            <person name="Aanen D.K."/>
        </authorList>
    </citation>
    <scope>NUCLEOTIDE SEQUENCE</scope>
    <source>
        <strain evidence="1">D49</strain>
    </source>
</reference>
<accession>A0A9P7K2A5</accession>
<dbReference type="Proteomes" id="UP000717328">
    <property type="component" value="Unassembled WGS sequence"/>
</dbReference>
<organism evidence="1 2">
    <name type="scientific">Sphagnurus paluster</name>
    <dbReference type="NCBI Taxonomy" id="117069"/>
    <lineage>
        <taxon>Eukaryota</taxon>
        <taxon>Fungi</taxon>
        <taxon>Dikarya</taxon>
        <taxon>Basidiomycota</taxon>
        <taxon>Agaricomycotina</taxon>
        <taxon>Agaricomycetes</taxon>
        <taxon>Agaricomycetidae</taxon>
        <taxon>Agaricales</taxon>
        <taxon>Tricholomatineae</taxon>
        <taxon>Lyophyllaceae</taxon>
        <taxon>Sphagnurus</taxon>
    </lineage>
</organism>
<keyword evidence="2" id="KW-1185">Reference proteome</keyword>
<dbReference type="EMBL" id="JABCKI010007124">
    <property type="protein sequence ID" value="KAG5633750.1"/>
    <property type="molecule type" value="Genomic_DNA"/>
</dbReference>
<evidence type="ECO:0000313" key="2">
    <source>
        <dbReference type="Proteomes" id="UP000717328"/>
    </source>
</evidence>
<comment type="caution">
    <text evidence="1">The sequence shown here is derived from an EMBL/GenBank/DDBJ whole genome shotgun (WGS) entry which is preliminary data.</text>
</comment>
<evidence type="ECO:0000313" key="1">
    <source>
        <dbReference type="EMBL" id="KAG5633750.1"/>
    </source>
</evidence>
<dbReference type="AlphaFoldDB" id="A0A9P7K2A5"/>
<feature type="non-terminal residue" evidence="1">
    <location>
        <position position="54"/>
    </location>
</feature>
<dbReference type="OrthoDB" id="540174at2759"/>
<reference evidence="1" key="1">
    <citation type="submission" date="2021-02" db="EMBL/GenBank/DDBJ databases">
        <authorList>
            <person name="Nieuwenhuis M."/>
            <person name="Van De Peppel L.J.J."/>
        </authorList>
    </citation>
    <scope>NUCLEOTIDE SEQUENCE</scope>
    <source>
        <strain evidence="1">D49</strain>
    </source>
</reference>
<proteinExistence type="predicted"/>
<protein>
    <submittedName>
        <fullName evidence="1">Uncharacterized protein</fullName>
    </submittedName>
</protein>
<name>A0A9P7K2A5_9AGAR</name>
<gene>
    <name evidence="1" type="ORF">H0H81_005556</name>
</gene>
<sequence>MPPAEPLSRLPAKWEVWEAILDDAASAKIQLGDKPSLSEDEKRVSEAWRARVRK</sequence>